<proteinExistence type="predicted"/>
<dbReference type="SUPFAM" id="SSF50249">
    <property type="entry name" value="Nucleic acid-binding proteins"/>
    <property type="match status" value="1"/>
</dbReference>
<feature type="compositionally biased region" description="Acidic residues" evidence="1">
    <location>
        <begin position="73"/>
        <end position="86"/>
    </location>
</feature>
<dbReference type="InterPro" id="IPR012340">
    <property type="entry name" value="NA-bd_OB-fold"/>
</dbReference>
<evidence type="ECO:0000313" key="3">
    <source>
        <dbReference type="EMBL" id="SVE46404.1"/>
    </source>
</evidence>
<accession>A0A383DQ11</accession>
<reference evidence="3" key="1">
    <citation type="submission" date="2018-05" db="EMBL/GenBank/DDBJ databases">
        <authorList>
            <person name="Lanie J.A."/>
            <person name="Ng W.-L."/>
            <person name="Kazmierczak K.M."/>
            <person name="Andrzejewski T.M."/>
            <person name="Davidsen T.M."/>
            <person name="Wayne K.J."/>
            <person name="Tettelin H."/>
            <person name="Glass J.I."/>
            <person name="Rusch D."/>
            <person name="Podicherti R."/>
            <person name="Tsui H.-C.T."/>
            <person name="Winkler M.E."/>
        </authorList>
    </citation>
    <scope>NUCLEOTIDE SEQUENCE</scope>
</reference>
<dbReference type="PROSITE" id="PS50126">
    <property type="entry name" value="S1"/>
    <property type="match status" value="1"/>
</dbReference>
<organism evidence="3">
    <name type="scientific">marine metagenome</name>
    <dbReference type="NCBI Taxonomy" id="408172"/>
    <lineage>
        <taxon>unclassified sequences</taxon>
        <taxon>metagenomes</taxon>
        <taxon>ecological metagenomes</taxon>
    </lineage>
</organism>
<feature type="domain" description="S1 motif" evidence="2">
    <location>
        <begin position="11"/>
        <end position="71"/>
    </location>
</feature>
<dbReference type="EMBL" id="UINC01219091">
    <property type="protein sequence ID" value="SVE46404.1"/>
    <property type="molecule type" value="Genomic_DNA"/>
</dbReference>
<feature type="region of interest" description="Disordered" evidence="1">
    <location>
        <begin position="69"/>
        <end position="118"/>
    </location>
</feature>
<protein>
    <recommendedName>
        <fullName evidence="2">S1 motif domain-containing protein</fullName>
    </recommendedName>
</protein>
<evidence type="ECO:0000256" key="1">
    <source>
        <dbReference type="SAM" id="MobiDB-lite"/>
    </source>
</evidence>
<sequence length="118" mass="13157">WETLTEEFESGKNIKGQVIKILDKGVIFSLDHDVEGLLKTNNKDSYKIDEEYDIIVQGIDSESKKIILMDNNEPSEDNDASEPSETEDVKVDEASSSEETAEGENEDDSPKAEDASEE</sequence>
<feature type="compositionally biased region" description="Basic and acidic residues" evidence="1">
    <location>
        <begin position="108"/>
        <end position="118"/>
    </location>
</feature>
<dbReference type="InterPro" id="IPR003029">
    <property type="entry name" value="S1_domain"/>
</dbReference>
<dbReference type="GO" id="GO:0003676">
    <property type="term" value="F:nucleic acid binding"/>
    <property type="evidence" value="ECO:0007669"/>
    <property type="project" value="InterPro"/>
</dbReference>
<evidence type="ECO:0000259" key="2">
    <source>
        <dbReference type="PROSITE" id="PS50126"/>
    </source>
</evidence>
<dbReference type="AlphaFoldDB" id="A0A383DQ11"/>
<feature type="non-terminal residue" evidence="3">
    <location>
        <position position="1"/>
    </location>
</feature>
<name>A0A383DQ11_9ZZZZ</name>
<gene>
    <name evidence="3" type="ORF">METZ01_LOCUS499258</name>
</gene>
<dbReference type="Gene3D" id="2.40.50.140">
    <property type="entry name" value="Nucleic acid-binding proteins"/>
    <property type="match status" value="1"/>
</dbReference>
<feature type="compositionally biased region" description="Acidic residues" evidence="1">
    <location>
        <begin position="95"/>
        <end position="107"/>
    </location>
</feature>